<keyword evidence="1" id="KW-0472">Membrane</keyword>
<evidence type="ECO:0000313" key="2">
    <source>
        <dbReference type="EMBL" id="MPL84523.1"/>
    </source>
</evidence>
<comment type="caution">
    <text evidence="2">The sequence shown here is derived from an EMBL/GenBank/DDBJ whole genome shotgun (WGS) entry which is preliminary data.</text>
</comment>
<gene>
    <name evidence="2" type="ORF">SDC9_30488</name>
</gene>
<evidence type="ECO:0000256" key="1">
    <source>
        <dbReference type="SAM" id="Phobius"/>
    </source>
</evidence>
<sequence length="53" mass="6059">MHPQSLNKKDNRSFTQKHTFIILFFLCVFVIVSVFLLAYAINDHSIFTSLGGV</sequence>
<keyword evidence="1" id="KW-1133">Transmembrane helix</keyword>
<dbReference type="AlphaFoldDB" id="A0A644V0U8"/>
<keyword evidence="1" id="KW-0812">Transmembrane</keyword>
<protein>
    <submittedName>
        <fullName evidence="2">Uncharacterized protein</fullName>
    </submittedName>
</protein>
<organism evidence="2">
    <name type="scientific">bioreactor metagenome</name>
    <dbReference type="NCBI Taxonomy" id="1076179"/>
    <lineage>
        <taxon>unclassified sequences</taxon>
        <taxon>metagenomes</taxon>
        <taxon>ecological metagenomes</taxon>
    </lineage>
</organism>
<dbReference type="EMBL" id="VSSQ01000191">
    <property type="protein sequence ID" value="MPL84523.1"/>
    <property type="molecule type" value="Genomic_DNA"/>
</dbReference>
<proteinExistence type="predicted"/>
<accession>A0A644V0U8</accession>
<reference evidence="2" key="1">
    <citation type="submission" date="2019-08" db="EMBL/GenBank/DDBJ databases">
        <authorList>
            <person name="Kucharzyk K."/>
            <person name="Murdoch R.W."/>
            <person name="Higgins S."/>
            <person name="Loffler F."/>
        </authorList>
    </citation>
    <scope>NUCLEOTIDE SEQUENCE</scope>
</reference>
<feature type="transmembrane region" description="Helical" evidence="1">
    <location>
        <begin position="20"/>
        <end position="41"/>
    </location>
</feature>
<name>A0A644V0U8_9ZZZZ</name>